<dbReference type="Proteomes" id="UP001148184">
    <property type="component" value="Unassembled WGS sequence"/>
</dbReference>
<name>A0ABT5PCA1_9PSED</name>
<comment type="caution">
    <text evidence="2">The sequence shown here is derived from an EMBL/GenBank/DDBJ whole genome shotgun (WGS) entry which is preliminary data.</text>
</comment>
<protein>
    <submittedName>
        <fullName evidence="2">Alpha-xenorhabdolysin family binary toxin subunit B</fullName>
    </submittedName>
</protein>
<gene>
    <name evidence="2" type="ORF">M5G17_19425</name>
</gene>
<evidence type="ECO:0000313" key="3">
    <source>
        <dbReference type="Proteomes" id="UP001148184"/>
    </source>
</evidence>
<dbReference type="EMBL" id="JAMDGZ010000044">
    <property type="protein sequence ID" value="MDD1015850.1"/>
    <property type="molecule type" value="Genomic_DNA"/>
</dbReference>
<accession>A0ABT5PCA1</accession>
<feature type="coiled-coil region" evidence="1">
    <location>
        <begin position="153"/>
        <end position="180"/>
    </location>
</feature>
<evidence type="ECO:0000313" key="2">
    <source>
        <dbReference type="EMBL" id="MDD1015850.1"/>
    </source>
</evidence>
<evidence type="ECO:0000256" key="1">
    <source>
        <dbReference type="SAM" id="Coils"/>
    </source>
</evidence>
<keyword evidence="3" id="KW-1185">Reference proteome</keyword>
<feature type="coiled-coil region" evidence="1">
    <location>
        <begin position="233"/>
        <end position="308"/>
    </location>
</feature>
<dbReference type="NCBIfam" id="NF033927">
    <property type="entry name" value="alph_xenorhab_B"/>
    <property type="match status" value="1"/>
</dbReference>
<keyword evidence="1" id="KW-0175">Coiled coil</keyword>
<organism evidence="2 3">
    <name type="scientific">Pseudomonas rubra</name>
    <dbReference type="NCBI Taxonomy" id="2942627"/>
    <lineage>
        <taxon>Bacteria</taxon>
        <taxon>Pseudomonadati</taxon>
        <taxon>Pseudomonadota</taxon>
        <taxon>Gammaproteobacteria</taxon>
        <taxon>Pseudomonadales</taxon>
        <taxon>Pseudomonadaceae</taxon>
        <taxon>Pseudomonas</taxon>
    </lineage>
</organism>
<sequence length="338" mass="37871">MNDNVVALNLNVELKAPDMDVLLAPVSAYAALWAQRTFAFLPLLHESIERHYKGFQKYVDSLAKNAEVLAVTIKSHQLDALLDELRESQEDPEEQEFYLEELQTSKNKIATALDAVVSGVMTASKSIGSLPVYDVARDQARYLETHERLAISLQALAVTLSAKRENLAELENAISVFEANGIEKLFEGKLPTVEQLQGLVAQGSTTAGAAAAVEQALAALAKLMDGVQQGMRYSRLQDQRRALRAEANELIAEQREKEQRAKQVQANLQSLSEYSALYPKRQGWLAEKQQIRVQLETLANQMRRMNLNSYAKAQLLNRLLKQLVSYLQDVVLKFRQAF</sequence>
<proteinExistence type="predicted"/>
<dbReference type="RefSeq" id="WP_273894526.1">
    <property type="nucleotide sequence ID" value="NZ_JAMDGP010000058.1"/>
</dbReference>
<reference evidence="2 3" key="1">
    <citation type="submission" date="2022-05" db="EMBL/GenBank/DDBJ databases">
        <title>Novel Pseudomonas spp. Isolated from a Rainbow Trout Aquaculture Facility.</title>
        <authorList>
            <person name="Testerman T."/>
            <person name="Graf J."/>
        </authorList>
    </citation>
    <scope>NUCLEOTIDE SEQUENCE [LARGE SCALE GENOMIC DNA]</scope>
    <source>
        <strain evidence="2 3">ID1025</strain>
    </source>
</reference>
<dbReference type="InterPro" id="IPR047760">
    <property type="entry name" value="XaxB-like"/>
</dbReference>